<dbReference type="PROSITE" id="PS50893">
    <property type="entry name" value="ABC_TRANSPORTER_2"/>
    <property type="match status" value="1"/>
</dbReference>
<gene>
    <name evidence="4" type="ORF">J0S82_002582</name>
</gene>
<proteinExistence type="predicted"/>
<dbReference type="PANTHER" id="PTHR19229">
    <property type="entry name" value="ATP-BINDING CASSETTE TRANSPORTER SUBFAMILY A ABCA"/>
    <property type="match status" value="1"/>
</dbReference>
<accession>A0A8J5ZZH1</accession>
<dbReference type="GO" id="GO:0005319">
    <property type="term" value="F:lipid transporter activity"/>
    <property type="evidence" value="ECO:0007669"/>
    <property type="project" value="TreeGrafter"/>
</dbReference>
<keyword evidence="5" id="KW-1185">Reference proteome</keyword>
<dbReference type="Gene3D" id="3.40.50.300">
    <property type="entry name" value="P-loop containing nucleotide triphosphate hydrolases"/>
    <property type="match status" value="1"/>
</dbReference>
<dbReference type="SUPFAM" id="SSF52540">
    <property type="entry name" value="P-loop containing nucleoside triphosphate hydrolases"/>
    <property type="match status" value="1"/>
</dbReference>
<feature type="domain" description="ABC transporter" evidence="3">
    <location>
        <begin position="1"/>
        <end position="188"/>
    </location>
</feature>
<dbReference type="Pfam" id="PF00005">
    <property type="entry name" value="ABC_tran"/>
    <property type="match status" value="1"/>
</dbReference>
<dbReference type="InterPro" id="IPR026082">
    <property type="entry name" value="ABCA"/>
</dbReference>
<dbReference type="GO" id="GO:0005524">
    <property type="term" value="F:ATP binding"/>
    <property type="evidence" value="ECO:0007669"/>
    <property type="project" value="UniProtKB-KW"/>
</dbReference>
<organism evidence="4 5">
    <name type="scientific">Galemys pyrenaicus</name>
    <name type="common">Iberian desman</name>
    <name type="synonym">Pyrenean desman</name>
    <dbReference type="NCBI Taxonomy" id="202257"/>
    <lineage>
        <taxon>Eukaryota</taxon>
        <taxon>Metazoa</taxon>
        <taxon>Chordata</taxon>
        <taxon>Craniata</taxon>
        <taxon>Vertebrata</taxon>
        <taxon>Euteleostomi</taxon>
        <taxon>Mammalia</taxon>
        <taxon>Eutheria</taxon>
        <taxon>Laurasiatheria</taxon>
        <taxon>Eulipotyphla</taxon>
        <taxon>Talpidae</taxon>
        <taxon>Galemys</taxon>
    </lineage>
</organism>
<keyword evidence="4" id="KW-0067">ATP-binding</keyword>
<keyword evidence="1" id="KW-0813">Transport</keyword>
<dbReference type="Proteomes" id="UP000700334">
    <property type="component" value="Unassembled WGS sequence"/>
</dbReference>
<dbReference type="GO" id="GO:0016887">
    <property type="term" value="F:ATP hydrolysis activity"/>
    <property type="evidence" value="ECO:0007669"/>
    <property type="project" value="InterPro"/>
</dbReference>
<dbReference type="GO" id="GO:0140359">
    <property type="term" value="F:ABC-type transporter activity"/>
    <property type="evidence" value="ECO:0007669"/>
    <property type="project" value="InterPro"/>
</dbReference>
<dbReference type="InterPro" id="IPR027417">
    <property type="entry name" value="P-loop_NTPase"/>
</dbReference>
<sequence length="197" mass="22032">MLTGLYPPTSGTIIINGKNLKTDLSMVRTELGVCPQRDVLFDNLTVLEHLLLFASIKAPQWTPKELQQQINKTLEDVELTQHQNKQTHTLSGGMKRKLSIGIAFIGRSRTVILDEPTSGVDPCSRRSIWDILLKYREGRTVIFTTHHLDEAEALSDRVAVLQQGQLRCCGPPSCLTESYGQGLSLTLTKQVWHPVTE</sequence>
<dbReference type="CDD" id="cd03263">
    <property type="entry name" value="ABC_subfamily_A"/>
    <property type="match status" value="1"/>
</dbReference>
<evidence type="ECO:0000256" key="2">
    <source>
        <dbReference type="ARBA" id="ARBA00022737"/>
    </source>
</evidence>
<evidence type="ECO:0000313" key="4">
    <source>
        <dbReference type="EMBL" id="KAG8510526.1"/>
    </source>
</evidence>
<dbReference type="AlphaFoldDB" id="A0A8J5ZZH1"/>
<reference evidence="4" key="1">
    <citation type="journal article" date="2021" name="Evol. Appl.">
        <title>The genome of the Pyrenean desman and the effects of bottlenecks and inbreeding on the genomic landscape of an endangered species.</title>
        <authorList>
            <person name="Escoda L."/>
            <person name="Castresana J."/>
        </authorList>
    </citation>
    <scope>NUCLEOTIDE SEQUENCE</scope>
    <source>
        <strain evidence="4">IBE-C5619</strain>
    </source>
</reference>
<dbReference type="InterPro" id="IPR017871">
    <property type="entry name" value="ABC_transporter-like_CS"/>
</dbReference>
<dbReference type="InterPro" id="IPR003439">
    <property type="entry name" value="ABC_transporter-like_ATP-bd"/>
</dbReference>
<dbReference type="GO" id="GO:0016020">
    <property type="term" value="C:membrane"/>
    <property type="evidence" value="ECO:0007669"/>
    <property type="project" value="InterPro"/>
</dbReference>
<dbReference type="PANTHER" id="PTHR19229:SF36">
    <property type="entry name" value="ATP-BINDING CASSETTE SUB-FAMILY A MEMBER 2"/>
    <property type="match status" value="1"/>
</dbReference>
<dbReference type="PROSITE" id="PS00211">
    <property type="entry name" value="ABC_TRANSPORTER_1"/>
    <property type="match status" value="1"/>
</dbReference>
<dbReference type="EMBL" id="JAGFMF010011868">
    <property type="protein sequence ID" value="KAG8510526.1"/>
    <property type="molecule type" value="Genomic_DNA"/>
</dbReference>
<evidence type="ECO:0000313" key="5">
    <source>
        <dbReference type="Proteomes" id="UP000700334"/>
    </source>
</evidence>
<comment type="caution">
    <text evidence="4">The sequence shown here is derived from an EMBL/GenBank/DDBJ whole genome shotgun (WGS) entry which is preliminary data.</text>
</comment>
<keyword evidence="2" id="KW-0677">Repeat</keyword>
<protein>
    <submittedName>
        <fullName evidence="4">ATP-binding cassette sub-family A member 13</fullName>
    </submittedName>
</protein>
<evidence type="ECO:0000256" key="1">
    <source>
        <dbReference type="ARBA" id="ARBA00022448"/>
    </source>
</evidence>
<dbReference type="OrthoDB" id="9615034at2759"/>
<name>A0A8J5ZZH1_GALPY</name>
<evidence type="ECO:0000259" key="3">
    <source>
        <dbReference type="PROSITE" id="PS50893"/>
    </source>
</evidence>
<keyword evidence="4" id="KW-0547">Nucleotide-binding</keyword>